<evidence type="ECO:0000313" key="2">
    <source>
        <dbReference type="Proteomes" id="UP000777784"/>
    </source>
</evidence>
<organism evidence="1 2">
    <name type="scientific">Eiseniibacteriota bacterium</name>
    <dbReference type="NCBI Taxonomy" id="2212470"/>
    <lineage>
        <taxon>Bacteria</taxon>
        <taxon>Candidatus Eiseniibacteriota</taxon>
    </lineage>
</organism>
<dbReference type="EMBL" id="JAHJDP010000072">
    <property type="protein sequence ID" value="MBU2691691.1"/>
    <property type="molecule type" value="Genomic_DNA"/>
</dbReference>
<dbReference type="AlphaFoldDB" id="A0A948W7J1"/>
<gene>
    <name evidence="1" type="ORF">KJ970_12260</name>
</gene>
<proteinExistence type="predicted"/>
<reference evidence="1" key="1">
    <citation type="submission" date="2021-05" db="EMBL/GenBank/DDBJ databases">
        <title>Energy efficiency and biological interactions define the core microbiome of deep oligotrophic groundwater.</title>
        <authorList>
            <person name="Mehrshad M."/>
            <person name="Lopez-Fernandez M."/>
            <person name="Bell E."/>
            <person name="Bernier-Latmani R."/>
            <person name="Bertilsson S."/>
            <person name="Dopson M."/>
        </authorList>
    </citation>
    <scope>NUCLEOTIDE SEQUENCE</scope>
    <source>
        <strain evidence="1">Modern_marine.mb.64</strain>
    </source>
</reference>
<dbReference type="Proteomes" id="UP000777784">
    <property type="component" value="Unassembled WGS sequence"/>
</dbReference>
<protein>
    <submittedName>
        <fullName evidence="1">Uncharacterized protein</fullName>
    </submittedName>
</protein>
<sequence length="523" mass="59926">MNGVGKMRRIGMTFLALGLLLAMVGSVSAEEIDRIREKCEELASKVEGAWYEALGMGGKSQMDRVHRDYAYLLGTVKVQQVAGLVAKVTDPAERARQQKTLNFLKEQTIWASVAPTLDNYLDYVKNASITVGDKDLIFRRFWETLRQTPDQSERRILYLAGKELITNANVYLLNVEIDLDEYSKPLGIDNYYDFIAEAHGWDRDGMTALAKAILEGTDAEYTALMETMSQKVLGMELKRVRAFDAPYLLAQPHLDDVFPVNNLESMVSDAMGHIGFKLNDKKYLRTDFKDREGKDPQAHTFSIENDRNTRITMIPDGGVDDYRAYMRKMGEALYYYDINNKLPFEDRYLGLPIMSMVFGDFMISLMNEPAWINKNLHLKESQMADYQEAMRFMRLYELREAAGMYLFQLKIHQDTKTSMKEYTQQMEEATKIIQTGNEEAFYLLSNDRFLSGGRLMAAAIEPYMRKKIIEDAGAEWYSNKRTGKFLDVVANEGFTKRYDAWAQEWGAATIDATLLLQELKAAN</sequence>
<dbReference type="SUPFAM" id="SSF55486">
    <property type="entry name" value="Metalloproteases ('zincins'), catalytic domain"/>
    <property type="match status" value="1"/>
</dbReference>
<comment type="caution">
    <text evidence="1">The sequence shown here is derived from an EMBL/GenBank/DDBJ whole genome shotgun (WGS) entry which is preliminary data.</text>
</comment>
<evidence type="ECO:0000313" key="1">
    <source>
        <dbReference type="EMBL" id="MBU2691691.1"/>
    </source>
</evidence>
<accession>A0A948W7J1</accession>
<name>A0A948W7J1_UNCEI</name>